<sequence length="96" mass="11117">MTLPAVSVVRSKRERERRLPLSQVCNFGTLIRCLSFFASNENLVRDTYLRRNMDEQGWVSVSLIAGFNKEHLSISTLQNRNLLFLGSYDLCEFLQC</sequence>
<evidence type="ECO:0000313" key="2">
    <source>
        <dbReference type="Proteomes" id="UP001056120"/>
    </source>
</evidence>
<gene>
    <name evidence="1" type="ORF">L1987_40342</name>
</gene>
<protein>
    <submittedName>
        <fullName evidence="1">Uncharacterized protein</fullName>
    </submittedName>
</protein>
<organism evidence="1 2">
    <name type="scientific">Smallanthus sonchifolius</name>
    <dbReference type="NCBI Taxonomy" id="185202"/>
    <lineage>
        <taxon>Eukaryota</taxon>
        <taxon>Viridiplantae</taxon>
        <taxon>Streptophyta</taxon>
        <taxon>Embryophyta</taxon>
        <taxon>Tracheophyta</taxon>
        <taxon>Spermatophyta</taxon>
        <taxon>Magnoliopsida</taxon>
        <taxon>eudicotyledons</taxon>
        <taxon>Gunneridae</taxon>
        <taxon>Pentapetalae</taxon>
        <taxon>asterids</taxon>
        <taxon>campanulids</taxon>
        <taxon>Asterales</taxon>
        <taxon>Asteraceae</taxon>
        <taxon>Asteroideae</taxon>
        <taxon>Heliantheae alliance</taxon>
        <taxon>Millerieae</taxon>
        <taxon>Smallanthus</taxon>
    </lineage>
</organism>
<name>A0ACB9GT48_9ASTR</name>
<dbReference type="Proteomes" id="UP001056120">
    <property type="component" value="Linkage Group LG13"/>
</dbReference>
<accession>A0ACB9GT48</accession>
<reference evidence="1 2" key="2">
    <citation type="journal article" date="2022" name="Mol. Ecol. Resour.">
        <title>The genomes of chicory, endive, great burdock and yacon provide insights into Asteraceae paleo-polyploidization history and plant inulin production.</title>
        <authorList>
            <person name="Fan W."/>
            <person name="Wang S."/>
            <person name="Wang H."/>
            <person name="Wang A."/>
            <person name="Jiang F."/>
            <person name="Liu H."/>
            <person name="Zhao H."/>
            <person name="Xu D."/>
            <person name="Zhang Y."/>
        </authorList>
    </citation>
    <scope>NUCLEOTIDE SEQUENCE [LARGE SCALE GENOMIC DNA]</scope>
    <source>
        <strain evidence="2">cv. Yunnan</strain>
        <tissue evidence="1">Leaves</tissue>
    </source>
</reference>
<dbReference type="EMBL" id="CM042030">
    <property type="protein sequence ID" value="KAI3786572.1"/>
    <property type="molecule type" value="Genomic_DNA"/>
</dbReference>
<reference evidence="2" key="1">
    <citation type="journal article" date="2022" name="Mol. Ecol. Resour.">
        <title>The genomes of chicory, endive, great burdock and yacon provide insights into Asteraceae palaeo-polyploidization history and plant inulin production.</title>
        <authorList>
            <person name="Fan W."/>
            <person name="Wang S."/>
            <person name="Wang H."/>
            <person name="Wang A."/>
            <person name="Jiang F."/>
            <person name="Liu H."/>
            <person name="Zhao H."/>
            <person name="Xu D."/>
            <person name="Zhang Y."/>
        </authorList>
    </citation>
    <scope>NUCLEOTIDE SEQUENCE [LARGE SCALE GENOMIC DNA]</scope>
    <source>
        <strain evidence="2">cv. Yunnan</strain>
    </source>
</reference>
<keyword evidence="2" id="KW-1185">Reference proteome</keyword>
<comment type="caution">
    <text evidence="1">The sequence shown here is derived from an EMBL/GenBank/DDBJ whole genome shotgun (WGS) entry which is preliminary data.</text>
</comment>
<evidence type="ECO:0000313" key="1">
    <source>
        <dbReference type="EMBL" id="KAI3786572.1"/>
    </source>
</evidence>
<proteinExistence type="predicted"/>